<evidence type="ECO:0000256" key="6">
    <source>
        <dbReference type="SAM" id="MobiDB-lite"/>
    </source>
</evidence>
<comment type="similarity">
    <text evidence="2">Belongs to the TMEM45 family.</text>
</comment>
<sequence>MGLEGLIGAGLGFLSIGLWQAFTVVKFFRLNDSASSGGGARRSRQLLKGGNSHRNIELSIIAVLSILHMVFSLIASSNDQAHGSGVGMALSLERFGVATLFLMYSLVAFISESSTILPLPAGTLELVALFAFGEEFLLFYSNNSGEHDAGLETQYYSLILVPIGVCLLATAMEVAFPTAVLPPFVRSMALVLQGTWFFQMAASIYTTKWMAQGCELDKRGEGDVTLRCEGMSLMRGKAIATLQFNCHLAMLLLFLLPLYALMSRIYTVPSTYERLGDNEVSDEARGSLQVKDRGQELAQAEYRHVLEDEDENSDSLEAKGAPDTNGSVVGRV</sequence>
<evidence type="ECO:0000256" key="4">
    <source>
        <dbReference type="ARBA" id="ARBA00022989"/>
    </source>
</evidence>
<reference evidence="8" key="1">
    <citation type="submission" date="2016-03" db="EMBL/GenBank/DDBJ databases">
        <title>Mechanisms controlling the formation of the plant cell surface in tip-growing cells are functionally conserved among land plants.</title>
        <authorList>
            <person name="Honkanen S."/>
            <person name="Jones V.A."/>
            <person name="Morieri G."/>
            <person name="Champion C."/>
            <person name="Hetherington A.J."/>
            <person name="Kelly S."/>
            <person name="Saint-Marcoux D."/>
            <person name="Proust H."/>
            <person name="Prescott H."/>
            <person name="Dolan L."/>
        </authorList>
    </citation>
    <scope>NUCLEOTIDE SEQUENCE [LARGE SCALE GENOMIC DNA]</scope>
    <source>
        <tissue evidence="8">Whole gametophyte</tissue>
    </source>
</reference>
<keyword evidence="9" id="KW-1185">Reference proteome</keyword>
<organism evidence="8 9">
    <name type="scientific">Marchantia polymorpha subsp. ruderalis</name>
    <dbReference type="NCBI Taxonomy" id="1480154"/>
    <lineage>
        <taxon>Eukaryota</taxon>
        <taxon>Viridiplantae</taxon>
        <taxon>Streptophyta</taxon>
        <taxon>Embryophyta</taxon>
        <taxon>Marchantiophyta</taxon>
        <taxon>Marchantiopsida</taxon>
        <taxon>Marchantiidae</taxon>
        <taxon>Marchantiales</taxon>
        <taxon>Marchantiaceae</taxon>
        <taxon>Marchantia</taxon>
    </lineage>
</organism>
<evidence type="ECO:0000313" key="9">
    <source>
        <dbReference type="Proteomes" id="UP000077202"/>
    </source>
</evidence>
<evidence type="ECO:0000313" key="8">
    <source>
        <dbReference type="EMBL" id="OAE22340.1"/>
    </source>
</evidence>
<name>A0A176VN80_MARPO</name>
<gene>
    <name evidence="8" type="ORF">AXG93_1024s1080</name>
</gene>
<evidence type="ECO:0000256" key="3">
    <source>
        <dbReference type="ARBA" id="ARBA00022692"/>
    </source>
</evidence>
<feature type="transmembrane region" description="Helical" evidence="7">
    <location>
        <begin position="153"/>
        <end position="176"/>
    </location>
</feature>
<dbReference type="AlphaFoldDB" id="A0A176VN80"/>
<comment type="subcellular location">
    <subcellularLocation>
        <location evidence="1">Membrane</location>
        <topology evidence="1">Multi-pass membrane protein</topology>
    </subcellularLocation>
</comment>
<feature type="region of interest" description="Disordered" evidence="6">
    <location>
        <begin position="303"/>
        <end position="332"/>
    </location>
</feature>
<evidence type="ECO:0000256" key="5">
    <source>
        <dbReference type="ARBA" id="ARBA00023136"/>
    </source>
</evidence>
<dbReference type="InterPro" id="IPR006904">
    <property type="entry name" value="DUF716"/>
</dbReference>
<evidence type="ECO:0000256" key="7">
    <source>
        <dbReference type="SAM" id="Phobius"/>
    </source>
</evidence>
<accession>A0A176VN80</accession>
<keyword evidence="5 7" id="KW-0472">Membrane</keyword>
<keyword evidence="4 7" id="KW-1133">Transmembrane helix</keyword>
<feature type="transmembrane region" description="Helical" evidence="7">
    <location>
        <begin position="6"/>
        <end position="28"/>
    </location>
</feature>
<dbReference type="Pfam" id="PF04819">
    <property type="entry name" value="DUF716"/>
    <property type="match status" value="1"/>
</dbReference>
<dbReference type="GO" id="GO:0016020">
    <property type="term" value="C:membrane"/>
    <property type="evidence" value="ECO:0007669"/>
    <property type="project" value="UniProtKB-SubCell"/>
</dbReference>
<evidence type="ECO:0008006" key="10">
    <source>
        <dbReference type="Google" id="ProtNLM"/>
    </source>
</evidence>
<evidence type="ECO:0000256" key="1">
    <source>
        <dbReference type="ARBA" id="ARBA00004141"/>
    </source>
</evidence>
<evidence type="ECO:0000256" key="2">
    <source>
        <dbReference type="ARBA" id="ARBA00006948"/>
    </source>
</evidence>
<feature type="transmembrane region" description="Helical" evidence="7">
    <location>
        <begin position="95"/>
        <end position="111"/>
    </location>
</feature>
<comment type="caution">
    <text evidence="8">The sequence shown here is derived from an EMBL/GenBank/DDBJ whole genome shotgun (WGS) entry which is preliminary data.</text>
</comment>
<feature type="transmembrane region" description="Helical" evidence="7">
    <location>
        <begin position="123"/>
        <end position="141"/>
    </location>
</feature>
<dbReference type="PANTHER" id="PTHR46285">
    <property type="entry name" value="PROTEINASE INHIBITOR I4, SERPIN (DUF716)-RELATED"/>
    <property type="match status" value="1"/>
</dbReference>
<feature type="transmembrane region" description="Helical" evidence="7">
    <location>
        <begin position="242"/>
        <end position="262"/>
    </location>
</feature>
<protein>
    <recommendedName>
        <fullName evidence="10">Transmembrane protein</fullName>
    </recommendedName>
</protein>
<dbReference type="PANTHER" id="PTHR46285:SF7">
    <property type="entry name" value="OS06G0238900 PROTEIN"/>
    <property type="match status" value="1"/>
</dbReference>
<keyword evidence="3 7" id="KW-0812">Transmembrane</keyword>
<dbReference type="Proteomes" id="UP000077202">
    <property type="component" value="Unassembled WGS sequence"/>
</dbReference>
<feature type="transmembrane region" description="Helical" evidence="7">
    <location>
        <begin position="56"/>
        <end position="75"/>
    </location>
</feature>
<proteinExistence type="inferred from homology"/>
<dbReference type="EMBL" id="LVLJ01003216">
    <property type="protein sequence ID" value="OAE22340.1"/>
    <property type="molecule type" value="Genomic_DNA"/>
</dbReference>